<dbReference type="InterPro" id="IPR023201">
    <property type="entry name" value="SecY_dom_sf"/>
</dbReference>
<keyword evidence="3" id="KW-1185">Reference proteome</keyword>
<dbReference type="OrthoDB" id="598066at2759"/>
<gene>
    <name evidence="2" type="ORF">C2845_PM11G08010</name>
</gene>
<evidence type="ECO:0000313" key="2">
    <source>
        <dbReference type="EMBL" id="RLN07569.1"/>
    </source>
</evidence>
<dbReference type="EMBL" id="PQIB02000007">
    <property type="protein sequence ID" value="RLN07569.1"/>
    <property type="molecule type" value="Genomic_DNA"/>
</dbReference>
<dbReference type="GO" id="GO:0015031">
    <property type="term" value="P:protein transport"/>
    <property type="evidence" value="ECO:0007669"/>
    <property type="project" value="InterPro"/>
</dbReference>
<accession>A0A3L6RPE1</accession>
<dbReference type="InterPro" id="IPR002208">
    <property type="entry name" value="SecY/SEC61-alpha"/>
</dbReference>
<dbReference type="PANTHER" id="PTHR10906">
    <property type="entry name" value="SECY/SEC61-ALPHA FAMILY MEMBER"/>
    <property type="match status" value="1"/>
</dbReference>
<proteinExistence type="predicted"/>
<organism evidence="2 3">
    <name type="scientific">Panicum miliaceum</name>
    <name type="common">Proso millet</name>
    <name type="synonym">Broomcorn millet</name>
    <dbReference type="NCBI Taxonomy" id="4540"/>
    <lineage>
        <taxon>Eukaryota</taxon>
        <taxon>Viridiplantae</taxon>
        <taxon>Streptophyta</taxon>
        <taxon>Embryophyta</taxon>
        <taxon>Tracheophyta</taxon>
        <taxon>Spermatophyta</taxon>
        <taxon>Magnoliopsida</taxon>
        <taxon>Liliopsida</taxon>
        <taxon>Poales</taxon>
        <taxon>Poaceae</taxon>
        <taxon>PACMAD clade</taxon>
        <taxon>Panicoideae</taxon>
        <taxon>Panicodae</taxon>
        <taxon>Paniceae</taxon>
        <taxon>Panicinae</taxon>
        <taxon>Panicum</taxon>
        <taxon>Panicum sect. Panicum</taxon>
    </lineage>
</organism>
<evidence type="ECO:0000256" key="1">
    <source>
        <dbReference type="ARBA" id="ARBA00004454"/>
    </source>
</evidence>
<protein>
    <submittedName>
        <fullName evidence="2">Uncharacterized protein</fullName>
    </submittedName>
</protein>
<evidence type="ECO:0000313" key="3">
    <source>
        <dbReference type="Proteomes" id="UP000275267"/>
    </source>
</evidence>
<dbReference type="STRING" id="4540.A0A3L6RPE1"/>
<comment type="caution">
    <text evidence="2">The sequence shown here is derived from an EMBL/GenBank/DDBJ whole genome shotgun (WGS) entry which is preliminary data.</text>
</comment>
<sequence length="326" mass="35776">MASWSKLCAFITRFFLEVRRADQLTTPYRQKAICTTIVLFVFLTANQLPLYGTPFQRAAAAPDPLHWGHPIFTQPDGSLLALGIGPVLLSEIVTRILVNTDAAPEAPTPHGNILWKAFSPMMFIYPEQRVQYEGAVPAWAHLLITRTDKLSAIREAFCRRNLPNVTSLLGTCLFVPIAISFQGLSSVVLPVRTQRGVRSFQSSYLIKTSNMLYGPIVLHRFLVSSLYITSQLLSMKYSGNQLLNLLGAWSRPNRSGQSFLDQRALAQPDSIPRNEFSSHVLKAARLGGLCAGALIILGDSIGVLGSGTALYPYFDGRSGDVGAFGF</sequence>
<dbReference type="AlphaFoldDB" id="A0A3L6RPE1"/>
<dbReference type="GO" id="GO:0009535">
    <property type="term" value="C:chloroplast thylakoid membrane"/>
    <property type="evidence" value="ECO:0007669"/>
    <property type="project" value="UniProtKB-SubCell"/>
</dbReference>
<dbReference type="Gene3D" id="1.10.3370.10">
    <property type="entry name" value="SecY subunit domain"/>
    <property type="match status" value="2"/>
</dbReference>
<reference evidence="3" key="1">
    <citation type="journal article" date="2019" name="Nat. Commun.">
        <title>The genome of broomcorn millet.</title>
        <authorList>
            <person name="Zou C."/>
            <person name="Miki D."/>
            <person name="Li D."/>
            <person name="Tang Q."/>
            <person name="Xiao L."/>
            <person name="Rajput S."/>
            <person name="Deng P."/>
            <person name="Jia W."/>
            <person name="Huang R."/>
            <person name="Zhang M."/>
            <person name="Sun Y."/>
            <person name="Hu J."/>
            <person name="Fu X."/>
            <person name="Schnable P.S."/>
            <person name="Li F."/>
            <person name="Zhang H."/>
            <person name="Feng B."/>
            <person name="Zhu X."/>
            <person name="Liu R."/>
            <person name="Schnable J.C."/>
            <person name="Zhu J.-K."/>
            <person name="Zhang H."/>
        </authorList>
    </citation>
    <scope>NUCLEOTIDE SEQUENCE [LARGE SCALE GENOMIC DNA]</scope>
</reference>
<dbReference type="SUPFAM" id="SSF103491">
    <property type="entry name" value="Preprotein translocase SecY subunit"/>
    <property type="match status" value="1"/>
</dbReference>
<comment type="subcellular location">
    <subcellularLocation>
        <location evidence="1">Plastid</location>
        <location evidence="1">Chloroplast thylakoid membrane</location>
        <topology evidence="1">Multi-pass membrane protein</topology>
    </subcellularLocation>
</comment>
<dbReference type="Proteomes" id="UP000275267">
    <property type="component" value="Unassembled WGS sequence"/>
</dbReference>
<name>A0A3L6RPE1_PANMI</name>